<gene>
    <name evidence="1" type="ORF">COY37_09915</name>
</gene>
<organism evidence="1 2">
    <name type="scientific">Candidatus Aquicultor secundus</name>
    <dbReference type="NCBI Taxonomy" id="1973895"/>
    <lineage>
        <taxon>Bacteria</taxon>
        <taxon>Bacillati</taxon>
        <taxon>Actinomycetota</taxon>
        <taxon>Candidatus Aquicultoria</taxon>
        <taxon>Candidatus Aquicultorales</taxon>
        <taxon>Candidatus Aquicultoraceae</taxon>
        <taxon>Candidatus Aquicultor</taxon>
    </lineage>
</organism>
<proteinExistence type="predicted"/>
<evidence type="ECO:0000313" key="1">
    <source>
        <dbReference type="EMBL" id="PIZ35638.1"/>
    </source>
</evidence>
<reference evidence="2" key="1">
    <citation type="submission" date="2017-09" db="EMBL/GenBank/DDBJ databases">
        <title>Depth-based differentiation of microbial function through sediment-hosted aquifers and enrichment of novel symbionts in the deep terrestrial subsurface.</title>
        <authorList>
            <person name="Probst A.J."/>
            <person name="Ladd B."/>
            <person name="Jarett J.K."/>
            <person name="Geller-Mcgrath D.E."/>
            <person name="Sieber C.M.K."/>
            <person name="Emerson J.B."/>
            <person name="Anantharaman K."/>
            <person name="Thomas B.C."/>
            <person name="Malmstrom R."/>
            <person name="Stieglmeier M."/>
            <person name="Klingl A."/>
            <person name="Woyke T."/>
            <person name="Ryan C.M."/>
            <person name="Banfield J.F."/>
        </authorList>
    </citation>
    <scope>NUCLEOTIDE SEQUENCE [LARGE SCALE GENOMIC DNA]</scope>
</reference>
<dbReference type="EMBL" id="PFNG01000231">
    <property type="protein sequence ID" value="PIZ35638.1"/>
    <property type="molecule type" value="Genomic_DNA"/>
</dbReference>
<dbReference type="AlphaFoldDB" id="A0A2M7T6J3"/>
<evidence type="ECO:0000313" key="2">
    <source>
        <dbReference type="Proteomes" id="UP000230956"/>
    </source>
</evidence>
<accession>A0A2M7T6J3</accession>
<dbReference type="PANTHER" id="PTHR35810">
    <property type="entry name" value="CYTOPLASMIC PROTEIN-RELATED"/>
    <property type="match status" value="1"/>
</dbReference>
<dbReference type="PIRSF" id="PIRSF015268">
    <property type="entry name" value="Virulence_RhuM"/>
    <property type="match status" value="1"/>
</dbReference>
<comment type="caution">
    <text evidence="1">The sequence shown here is derived from an EMBL/GenBank/DDBJ whole genome shotgun (WGS) entry which is preliminary data.</text>
</comment>
<dbReference type="InterPro" id="IPR011204">
    <property type="entry name" value="Virulence_RhuM-like"/>
</dbReference>
<dbReference type="RefSeq" id="WP_286678906.1">
    <property type="nucleotide sequence ID" value="NZ_MNXI01000115.1"/>
</dbReference>
<protein>
    <submittedName>
        <fullName evidence="1">Hydroxyacid dehydrogenase</fullName>
    </submittedName>
</protein>
<dbReference type="PANTHER" id="PTHR35810:SF1">
    <property type="entry name" value="CYTOPLASMIC PROTEIN"/>
    <property type="match status" value="1"/>
</dbReference>
<dbReference type="Pfam" id="PF13310">
    <property type="entry name" value="Virulence_RhuM"/>
    <property type="match status" value="1"/>
</dbReference>
<sequence length="341" mass="39599">MKNNPESQLIIYKSENGKTKIDVRFDGETVWLTQKLLAELFQVTVPTINEHIKNIYQEGELSKDSTIRKFRIVQNEGGREVERDVDFYNLDLIISVGYRVKSSIATAFRQWATARLREYIVKGFVLDDERLKNPDLPFDYFEELLQRIQDIRTSEKRFYRKITDIYATSVDYDPTDETSILFFKTVQNKVHYAITGQTAPEIISTRADSTKPFMGLTSWRGTKPRKDDVTIAKNYLTEPELLALNNLVEQYLVFAEGQAMRRVPMHMKDWIEKLHGFLKLNDRDILTDAGKVSHELAVETAEKHFDQYKKNEAKSLDNDFDTVALQAAQIAKKKVAKKKKQ</sequence>
<name>A0A2M7T6J3_9ACTN</name>
<dbReference type="Proteomes" id="UP000230956">
    <property type="component" value="Unassembled WGS sequence"/>
</dbReference>